<dbReference type="Proteomes" id="UP001523262">
    <property type="component" value="Unassembled WGS sequence"/>
</dbReference>
<dbReference type="SUPFAM" id="SSF55347">
    <property type="entry name" value="Glyceraldehyde-3-phosphate dehydrogenase-like, C-terminal domain"/>
    <property type="match status" value="1"/>
</dbReference>
<protein>
    <submittedName>
        <fullName evidence="3">Gfo/Idh/MocA family oxidoreductase</fullName>
    </submittedName>
</protein>
<proteinExistence type="predicted"/>
<dbReference type="InterPro" id="IPR055170">
    <property type="entry name" value="GFO_IDH_MocA-like_dom"/>
</dbReference>
<keyword evidence="4" id="KW-1185">Reference proteome</keyword>
<evidence type="ECO:0000313" key="4">
    <source>
        <dbReference type="Proteomes" id="UP001523262"/>
    </source>
</evidence>
<evidence type="ECO:0000259" key="2">
    <source>
        <dbReference type="Pfam" id="PF22725"/>
    </source>
</evidence>
<dbReference type="PANTHER" id="PTHR43249:SF1">
    <property type="entry name" value="D-GLUCOSIDE 3-DEHYDROGENASE"/>
    <property type="match status" value="1"/>
</dbReference>
<feature type="domain" description="Gfo/Idh/MocA-like oxidoreductase N-terminal" evidence="1">
    <location>
        <begin position="6"/>
        <end position="121"/>
    </location>
</feature>
<dbReference type="InterPro" id="IPR000683">
    <property type="entry name" value="Gfo/Idh/MocA-like_OxRdtase_N"/>
</dbReference>
<dbReference type="EMBL" id="JAMQCR010000001">
    <property type="protein sequence ID" value="MCM2533817.1"/>
    <property type="molecule type" value="Genomic_DNA"/>
</dbReference>
<dbReference type="SUPFAM" id="SSF51735">
    <property type="entry name" value="NAD(P)-binding Rossmann-fold domains"/>
    <property type="match status" value="1"/>
</dbReference>
<comment type="caution">
    <text evidence="3">The sequence shown here is derived from an EMBL/GenBank/DDBJ whole genome shotgun (WGS) entry which is preliminary data.</text>
</comment>
<organism evidence="3 4">
    <name type="scientific">Neobacillus pocheonensis</name>
    <dbReference type="NCBI Taxonomy" id="363869"/>
    <lineage>
        <taxon>Bacteria</taxon>
        <taxon>Bacillati</taxon>
        <taxon>Bacillota</taxon>
        <taxon>Bacilli</taxon>
        <taxon>Bacillales</taxon>
        <taxon>Bacillaceae</taxon>
        <taxon>Neobacillus</taxon>
    </lineage>
</organism>
<dbReference type="Gene3D" id="3.30.360.10">
    <property type="entry name" value="Dihydrodipicolinate Reductase, domain 2"/>
    <property type="match status" value="1"/>
</dbReference>
<sequence>MKTECNFALIGTGAISNVHAGAISHILGASLVAVASRREEKAKEFANQFKVIAYTDHLKMLQRDDIDIVNICTPSGTHGDLAIDVLRSGKHVIIEKPMDVSLEKAEKIIQLATELGLKVAVVSQHRFDLSVIRVKKEIESGRLGRLILAEIAVNWYRNQDYYDSGQWRGTWNMDGGGALMIQSIHTIDLMQYLMGPVENVYAYTDKLAHERIEVEDVAVAVVRFKNGALGTINCTTAAYPGYSNRIELFGSKGSAVIDANHLTHLYLNELEENGVPINSAPSHNAVSVTGPPILRLLTVMPIVFNSKI</sequence>
<dbReference type="Gene3D" id="3.40.50.720">
    <property type="entry name" value="NAD(P)-binding Rossmann-like Domain"/>
    <property type="match status" value="1"/>
</dbReference>
<feature type="domain" description="GFO/IDH/MocA-like oxidoreductase" evidence="2">
    <location>
        <begin position="133"/>
        <end position="255"/>
    </location>
</feature>
<dbReference type="InterPro" id="IPR036291">
    <property type="entry name" value="NAD(P)-bd_dom_sf"/>
</dbReference>
<name>A0ABT0WBX1_9BACI</name>
<evidence type="ECO:0000313" key="3">
    <source>
        <dbReference type="EMBL" id="MCM2533817.1"/>
    </source>
</evidence>
<dbReference type="InterPro" id="IPR052515">
    <property type="entry name" value="Gfo/Idh/MocA_Oxidoreductase"/>
</dbReference>
<evidence type="ECO:0000259" key="1">
    <source>
        <dbReference type="Pfam" id="PF01408"/>
    </source>
</evidence>
<accession>A0ABT0WBX1</accession>
<reference evidence="3 4" key="1">
    <citation type="submission" date="2022-06" db="EMBL/GenBank/DDBJ databases">
        <authorList>
            <person name="Jeon C.O."/>
        </authorList>
    </citation>
    <scope>NUCLEOTIDE SEQUENCE [LARGE SCALE GENOMIC DNA]</scope>
    <source>
        <strain evidence="3 4">KCTC 13943</strain>
    </source>
</reference>
<dbReference type="Pfam" id="PF01408">
    <property type="entry name" value="GFO_IDH_MocA"/>
    <property type="match status" value="1"/>
</dbReference>
<dbReference type="Pfam" id="PF22725">
    <property type="entry name" value="GFO_IDH_MocA_C3"/>
    <property type="match status" value="1"/>
</dbReference>
<dbReference type="PANTHER" id="PTHR43249">
    <property type="entry name" value="UDP-N-ACETYL-2-AMINO-2-DEOXY-D-GLUCURONATE OXIDASE"/>
    <property type="match status" value="1"/>
</dbReference>
<gene>
    <name evidence="3" type="ORF">NDK43_17260</name>
</gene>